<reference evidence="2 3" key="1">
    <citation type="submission" date="2020-07" db="EMBL/GenBank/DDBJ databases">
        <title>Genomic Encyclopedia of Type Strains, Phase IV (KMG-V): Genome sequencing to study the core and pangenomes of soil and plant-associated prokaryotes.</title>
        <authorList>
            <person name="Whitman W."/>
        </authorList>
    </citation>
    <scope>NUCLEOTIDE SEQUENCE [LARGE SCALE GENOMIC DNA]</scope>
    <source>
        <strain evidence="2 3">AN3</strain>
    </source>
</reference>
<comment type="caution">
    <text evidence="2">The sequence shown here is derived from an EMBL/GenBank/DDBJ whole genome shotgun (WGS) entry which is preliminary data.</text>
</comment>
<dbReference type="AlphaFoldDB" id="A0A839ETR1"/>
<sequence>MPMPIANLNGTCTPSPWEGDDAQQLDGTGI</sequence>
<keyword evidence="3" id="KW-1185">Reference proteome</keyword>
<name>A0A839ETR1_9HYPH</name>
<evidence type="ECO:0000313" key="2">
    <source>
        <dbReference type="EMBL" id="MBA8882172.1"/>
    </source>
</evidence>
<protein>
    <submittedName>
        <fullName evidence="2">Uncharacterized protein</fullName>
    </submittedName>
</protein>
<evidence type="ECO:0000313" key="3">
    <source>
        <dbReference type="Proteomes" id="UP000549052"/>
    </source>
</evidence>
<gene>
    <name evidence="2" type="ORF">FHW16_005928</name>
</gene>
<organism evidence="2 3">
    <name type="scientific">Phyllobacterium myrsinacearum</name>
    <dbReference type="NCBI Taxonomy" id="28101"/>
    <lineage>
        <taxon>Bacteria</taxon>
        <taxon>Pseudomonadati</taxon>
        <taxon>Pseudomonadota</taxon>
        <taxon>Alphaproteobacteria</taxon>
        <taxon>Hyphomicrobiales</taxon>
        <taxon>Phyllobacteriaceae</taxon>
        <taxon>Phyllobacterium</taxon>
    </lineage>
</organism>
<proteinExistence type="predicted"/>
<accession>A0A839ETR1</accession>
<dbReference type="Proteomes" id="UP000549052">
    <property type="component" value="Unassembled WGS sequence"/>
</dbReference>
<feature type="region of interest" description="Disordered" evidence="1">
    <location>
        <begin position="1"/>
        <end position="30"/>
    </location>
</feature>
<evidence type="ECO:0000256" key="1">
    <source>
        <dbReference type="SAM" id="MobiDB-lite"/>
    </source>
</evidence>
<dbReference type="EMBL" id="JACGXN010000033">
    <property type="protein sequence ID" value="MBA8882172.1"/>
    <property type="molecule type" value="Genomic_DNA"/>
</dbReference>